<dbReference type="Pfam" id="PF13246">
    <property type="entry name" value="Cation_ATPase"/>
    <property type="match status" value="1"/>
</dbReference>
<evidence type="ECO:0000256" key="3">
    <source>
        <dbReference type="ARBA" id="ARBA00022475"/>
    </source>
</evidence>
<keyword evidence="3" id="KW-1003">Cell membrane</keyword>
<dbReference type="PRINTS" id="PR00120">
    <property type="entry name" value="HATPASE"/>
</dbReference>
<comment type="similarity">
    <text evidence="2">Belongs to the cation transport ATPase (P-type) (TC 3.A.3) family. Type IIA subfamily.</text>
</comment>
<dbReference type="InterPro" id="IPR001757">
    <property type="entry name" value="P_typ_ATPase"/>
</dbReference>
<keyword evidence="9" id="KW-1278">Translocase</keyword>
<keyword evidence="11 12" id="KW-0472">Membrane</keyword>
<dbReference type="SFLD" id="SFLDS00003">
    <property type="entry name" value="Haloacid_Dehalogenase"/>
    <property type="match status" value="1"/>
</dbReference>
<organism evidence="14 15">
    <name type="scientific">Lacipirellula limnantheis</name>
    <dbReference type="NCBI Taxonomy" id="2528024"/>
    <lineage>
        <taxon>Bacteria</taxon>
        <taxon>Pseudomonadati</taxon>
        <taxon>Planctomycetota</taxon>
        <taxon>Planctomycetia</taxon>
        <taxon>Pirellulales</taxon>
        <taxon>Lacipirellulaceae</taxon>
        <taxon>Lacipirellula</taxon>
    </lineage>
</organism>
<dbReference type="PANTHER" id="PTHR43294">
    <property type="entry name" value="SODIUM/POTASSIUM-TRANSPORTING ATPASE SUBUNIT ALPHA"/>
    <property type="match status" value="1"/>
</dbReference>
<dbReference type="Proteomes" id="UP000317909">
    <property type="component" value="Chromosome"/>
</dbReference>
<evidence type="ECO:0000256" key="11">
    <source>
        <dbReference type="ARBA" id="ARBA00023136"/>
    </source>
</evidence>
<feature type="domain" description="Cation-transporting P-type ATPase N-terminal" evidence="13">
    <location>
        <begin position="26"/>
        <end position="100"/>
    </location>
</feature>
<dbReference type="GO" id="GO:1902600">
    <property type="term" value="P:proton transmembrane transport"/>
    <property type="evidence" value="ECO:0007669"/>
    <property type="project" value="TreeGrafter"/>
</dbReference>
<dbReference type="GO" id="GO:0016887">
    <property type="term" value="F:ATP hydrolysis activity"/>
    <property type="evidence" value="ECO:0007669"/>
    <property type="project" value="InterPro"/>
</dbReference>
<dbReference type="PROSITE" id="PS00154">
    <property type="entry name" value="ATPASE_E1_E2"/>
    <property type="match status" value="1"/>
</dbReference>
<keyword evidence="5 12" id="KW-0812">Transmembrane</keyword>
<keyword evidence="7" id="KW-0067">ATP-binding</keyword>
<dbReference type="SMART" id="SM00831">
    <property type="entry name" value="Cation_ATPase_N"/>
    <property type="match status" value="1"/>
</dbReference>
<dbReference type="Gene3D" id="2.70.150.10">
    <property type="entry name" value="Calcium-transporting ATPase, cytoplasmic transduction domain A"/>
    <property type="match status" value="1"/>
</dbReference>
<feature type="transmembrane region" description="Helical" evidence="12">
    <location>
        <begin position="858"/>
        <end position="878"/>
    </location>
</feature>
<gene>
    <name evidence="14" type="ORF">I41_23470</name>
</gene>
<evidence type="ECO:0000256" key="4">
    <source>
        <dbReference type="ARBA" id="ARBA00022553"/>
    </source>
</evidence>
<keyword evidence="10 12" id="KW-1133">Transmembrane helix</keyword>
<dbReference type="GO" id="GO:0005886">
    <property type="term" value="C:plasma membrane"/>
    <property type="evidence" value="ECO:0007669"/>
    <property type="project" value="UniProtKB-SubCell"/>
</dbReference>
<reference evidence="14 15" key="1">
    <citation type="submission" date="2019-02" db="EMBL/GenBank/DDBJ databases">
        <title>Deep-cultivation of Planctomycetes and their phenomic and genomic characterization uncovers novel biology.</title>
        <authorList>
            <person name="Wiegand S."/>
            <person name="Jogler M."/>
            <person name="Boedeker C."/>
            <person name="Pinto D."/>
            <person name="Vollmers J."/>
            <person name="Rivas-Marin E."/>
            <person name="Kohn T."/>
            <person name="Peeters S.H."/>
            <person name="Heuer A."/>
            <person name="Rast P."/>
            <person name="Oberbeckmann S."/>
            <person name="Bunk B."/>
            <person name="Jeske O."/>
            <person name="Meyerdierks A."/>
            <person name="Storesund J.E."/>
            <person name="Kallscheuer N."/>
            <person name="Luecker S."/>
            <person name="Lage O.M."/>
            <person name="Pohl T."/>
            <person name="Merkel B.J."/>
            <person name="Hornburger P."/>
            <person name="Mueller R.-W."/>
            <person name="Bruemmer F."/>
            <person name="Labrenz M."/>
            <person name="Spormann A.M."/>
            <person name="Op den Camp H."/>
            <person name="Overmann J."/>
            <person name="Amann R."/>
            <person name="Jetten M.S.M."/>
            <person name="Mascher T."/>
            <person name="Medema M.H."/>
            <person name="Devos D.P."/>
            <person name="Kaster A.-K."/>
            <person name="Ovreas L."/>
            <person name="Rohde M."/>
            <person name="Galperin M.Y."/>
            <person name="Jogler C."/>
        </authorList>
    </citation>
    <scope>NUCLEOTIDE SEQUENCE [LARGE SCALE GENOMIC DNA]</scope>
    <source>
        <strain evidence="14 15">I41</strain>
    </source>
</reference>
<proteinExistence type="inferred from homology"/>
<dbReference type="SUPFAM" id="SSF81665">
    <property type="entry name" value="Calcium ATPase, transmembrane domain M"/>
    <property type="match status" value="1"/>
</dbReference>
<dbReference type="GO" id="GO:0036376">
    <property type="term" value="P:sodium ion export across plasma membrane"/>
    <property type="evidence" value="ECO:0007669"/>
    <property type="project" value="TreeGrafter"/>
</dbReference>
<keyword evidence="15" id="KW-1185">Reference proteome</keyword>
<feature type="transmembrane region" description="Helical" evidence="12">
    <location>
        <begin position="104"/>
        <end position="123"/>
    </location>
</feature>
<evidence type="ECO:0000256" key="9">
    <source>
        <dbReference type="ARBA" id="ARBA00022967"/>
    </source>
</evidence>
<dbReference type="InterPro" id="IPR006068">
    <property type="entry name" value="ATPase_P-typ_cation-transptr_C"/>
</dbReference>
<keyword evidence="4" id="KW-0597">Phosphoprotein</keyword>
<dbReference type="SFLD" id="SFLDF00027">
    <property type="entry name" value="p-type_atpase"/>
    <property type="match status" value="1"/>
</dbReference>
<name>A0A517TXQ5_9BACT</name>
<feature type="transmembrane region" description="Helical" evidence="12">
    <location>
        <begin position="898"/>
        <end position="918"/>
    </location>
</feature>
<feature type="transmembrane region" description="Helical" evidence="12">
    <location>
        <begin position="794"/>
        <end position="817"/>
    </location>
</feature>
<dbReference type="AlphaFoldDB" id="A0A517TXQ5"/>
<dbReference type="PANTHER" id="PTHR43294:SF21">
    <property type="entry name" value="CATION TRANSPORTING ATPASE"/>
    <property type="match status" value="1"/>
</dbReference>
<feature type="transmembrane region" description="Helical" evidence="12">
    <location>
        <begin position="829"/>
        <end position="846"/>
    </location>
</feature>
<dbReference type="GO" id="GO:0030007">
    <property type="term" value="P:intracellular potassium ion homeostasis"/>
    <property type="evidence" value="ECO:0007669"/>
    <property type="project" value="TreeGrafter"/>
</dbReference>
<feature type="transmembrane region" description="Helical" evidence="12">
    <location>
        <begin position="718"/>
        <end position="741"/>
    </location>
</feature>
<dbReference type="Pfam" id="PF00690">
    <property type="entry name" value="Cation_ATPase_N"/>
    <property type="match status" value="1"/>
</dbReference>
<evidence type="ECO:0000313" key="15">
    <source>
        <dbReference type="Proteomes" id="UP000317909"/>
    </source>
</evidence>
<dbReference type="SUPFAM" id="SSF56784">
    <property type="entry name" value="HAD-like"/>
    <property type="match status" value="1"/>
</dbReference>
<dbReference type="EMBL" id="CP036339">
    <property type="protein sequence ID" value="QDT73158.1"/>
    <property type="molecule type" value="Genomic_DNA"/>
</dbReference>
<dbReference type="InterPro" id="IPR036412">
    <property type="entry name" value="HAD-like_sf"/>
</dbReference>
<feature type="transmembrane region" description="Helical" evidence="12">
    <location>
        <begin position="298"/>
        <end position="321"/>
    </location>
</feature>
<sequence>MEREAKARLENSRSNEELCSITELESWHTLPLAEVFARLHADDMHGLTQAEALRRLAQHGPNVLAQARQRSTLSILRAQFHSLIVALLIAATAIAFAMGDEMEAVAILVVIVLNAGIGFFTEWKAEQALSALQEQSVRVAHVIRDGTERQIPAAELAPGDLVVLAAGARVPADGRIVESVRLQIEEAALTGESHAVTKSSEALTDQEAALGDRCNMAFLGTTITDGRGRLLVTATGAQTEVGKIGVLIDDATTRATPLEQKLARLGRLLIVVVLALCAVIVVAGWLRGVTDFWHMLEIGLSLAIAAVPEGLPAVTTMTLALGMQRMARMRALIRRLPAVETLGSVTVICTDKTGTLTKNEMTACVYALDNRRIDVTGAGYEPVGVFRVADESVDQRTDENLALALRIGMLCNDAKVERTDGRDVVLGDPTEAALIVVAEKAGMKQADLAADFPRISELPFNGATKRMVTVHRGPQSRTLAFVKGAPATLLAASVAQVGRSGITSLKPDDNRRWQERNQELAGAALRVLGLAYRELPEGYEKEDFDRELVFVGLVGMSDPLREEAKSAIATCRSAGIRTVMITGDQQPTAAEIARQLDIDRDLNGRPLRAVHGRELTALDDAGWQRAVADAAVFARVSPEHKLQIVEALQEQGHVVAMTGDGVNDAPALKQADIGIAMGIKGTEVAKENADMVITDDNFASIVGAVEQGRIIYGNILRFLHYLLSCNLSEILTVFLALMIGWPLPLVALQILWLNLITDVFPAFALALEPSSPNVMQRLPRDQHESLLTFHFVRLIAWQASLLAAATLLAFGVGMHWYGTDGDGLRQATTMAFMTLAIAQVVHVFNARSQRRSAFTGRLFTNSWLWAAVGICLMLQAAAVYLPLLQDVLHTSVPSRSDWWVIALCSLLPVAVVELVKLVQRVAARSRGISHA</sequence>
<evidence type="ECO:0000256" key="2">
    <source>
        <dbReference type="ARBA" id="ARBA00005675"/>
    </source>
</evidence>
<dbReference type="Gene3D" id="3.40.50.1000">
    <property type="entry name" value="HAD superfamily/HAD-like"/>
    <property type="match status" value="1"/>
</dbReference>
<dbReference type="NCBIfam" id="TIGR01494">
    <property type="entry name" value="ATPase_P-type"/>
    <property type="match status" value="2"/>
</dbReference>
<dbReference type="Pfam" id="PF08282">
    <property type="entry name" value="Hydrolase_3"/>
    <property type="match status" value="1"/>
</dbReference>
<dbReference type="Pfam" id="PF00122">
    <property type="entry name" value="E1-E2_ATPase"/>
    <property type="match status" value="1"/>
</dbReference>
<dbReference type="Gene3D" id="1.20.1110.10">
    <property type="entry name" value="Calcium-transporting ATPase, transmembrane domain"/>
    <property type="match status" value="1"/>
</dbReference>
<evidence type="ECO:0000256" key="12">
    <source>
        <dbReference type="SAM" id="Phobius"/>
    </source>
</evidence>
<keyword evidence="6" id="KW-0547">Nucleotide-binding</keyword>
<dbReference type="Pfam" id="PF00689">
    <property type="entry name" value="Cation_ATPase_C"/>
    <property type="match status" value="1"/>
</dbReference>
<evidence type="ECO:0000259" key="13">
    <source>
        <dbReference type="SMART" id="SM00831"/>
    </source>
</evidence>
<evidence type="ECO:0000256" key="7">
    <source>
        <dbReference type="ARBA" id="ARBA00022840"/>
    </source>
</evidence>
<dbReference type="SUPFAM" id="SSF81653">
    <property type="entry name" value="Calcium ATPase, transduction domain A"/>
    <property type="match status" value="1"/>
</dbReference>
<comment type="subcellular location">
    <subcellularLocation>
        <location evidence="1">Cell membrane</location>
        <topology evidence="1">Multi-pass membrane protein</topology>
    </subcellularLocation>
</comment>
<evidence type="ECO:0000256" key="1">
    <source>
        <dbReference type="ARBA" id="ARBA00004651"/>
    </source>
</evidence>
<dbReference type="InterPro" id="IPR023299">
    <property type="entry name" value="ATPase_P-typ_cyto_dom_N"/>
</dbReference>
<dbReference type="GO" id="GO:1990573">
    <property type="term" value="P:potassium ion import across plasma membrane"/>
    <property type="evidence" value="ECO:0007669"/>
    <property type="project" value="TreeGrafter"/>
</dbReference>
<dbReference type="FunFam" id="2.70.150.10:FF:000160">
    <property type="entry name" value="Sarcoplasmic/endoplasmic reticulum calcium ATPase 1"/>
    <property type="match status" value="1"/>
</dbReference>
<dbReference type="RefSeq" id="WP_145432656.1">
    <property type="nucleotide sequence ID" value="NZ_CP036339.1"/>
</dbReference>
<dbReference type="InterPro" id="IPR008250">
    <property type="entry name" value="ATPase_P-typ_transduc_dom_A_sf"/>
</dbReference>
<evidence type="ECO:0000256" key="10">
    <source>
        <dbReference type="ARBA" id="ARBA00022989"/>
    </source>
</evidence>
<evidence type="ECO:0000256" key="6">
    <source>
        <dbReference type="ARBA" id="ARBA00022741"/>
    </source>
</evidence>
<dbReference type="GO" id="GO:0006883">
    <property type="term" value="P:intracellular sodium ion homeostasis"/>
    <property type="evidence" value="ECO:0007669"/>
    <property type="project" value="TreeGrafter"/>
</dbReference>
<dbReference type="OrthoDB" id="211392at2"/>
<dbReference type="InterPro" id="IPR044492">
    <property type="entry name" value="P_typ_ATPase_HD_dom"/>
</dbReference>
<feature type="transmembrane region" description="Helical" evidence="12">
    <location>
        <begin position="268"/>
        <end position="286"/>
    </location>
</feature>
<feature type="transmembrane region" description="Helical" evidence="12">
    <location>
        <begin position="78"/>
        <end position="98"/>
    </location>
</feature>
<evidence type="ECO:0000256" key="5">
    <source>
        <dbReference type="ARBA" id="ARBA00022692"/>
    </source>
</evidence>
<dbReference type="InterPro" id="IPR023298">
    <property type="entry name" value="ATPase_P-typ_TM_dom_sf"/>
</dbReference>
<dbReference type="InterPro" id="IPR004014">
    <property type="entry name" value="ATPase_P-typ_cation-transptr_N"/>
</dbReference>
<dbReference type="SFLD" id="SFLDG00002">
    <property type="entry name" value="C1.7:_P-type_atpase_like"/>
    <property type="match status" value="1"/>
</dbReference>
<dbReference type="InterPro" id="IPR018303">
    <property type="entry name" value="ATPase_P-typ_P_site"/>
</dbReference>
<evidence type="ECO:0000256" key="8">
    <source>
        <dbReference type="ARBA" id="ARBA00022842"/>
    </source>
</evidence>
<dbReference type="SUPFAM" id="SSF81660">
    <property type="entry name" value="Metal cation-transporting ATPase, ATP-binding domain N"/>
    <property type="match status" value="1"/>
</dbReference>
<dbReference type="InterPro" id="IPR050510">
    <property type="entry name" value="Cation_transp_ATPase_P-type"/>
</dbReference>
<dbReference type="InterPro" id="IPR059000">
    <property type="entry name" value="ATPase_P-type_domA"/>
</dbReference>
<dbReference type="GO" id="GO:0005391">
    <property type="term" value="F:P-type sodium:potassium-exchanging transporter activity"/>
    <property type="evidence" value="ECO:0007669"/>
    <property type="project" value="TreeGrafter"/>
</dbReference>
<dbReference type="InterPro" id="IPR023214">
    <property type="entry name" value="HAD_sf"/>
</dbReference>
<evidence type="ECO:0000313" key="14">
    <source>
        <dbReference type="EMBL" id="QDT73158.1"/>
    </source>
</evidence>
<keyword evidence="8" id="KW-0460">Magnesium</keyword>
<dbReference type="GO" id="GO:0005524">
    <property type="term" value="F:ATP binding"/>
    <property type="evidence" value="ECO:0007669"/>
    <property type="project" value="UniProtKB-KW"/>
</dbReference>
<protein>
    <submittedName>
        <fullName evidence="14">Calcium-transporting ATPase 1</fullName>
    </submittedName>
</protein>
<dbReference type="Gene3D" id="3.40.1110.10">
    <property type="entry name" value="Calcium-transporting ATPase, cytoplasmic domain N"/>
    <property type="match status" value="1"/>
</dbReference>
<feature type="transmembrane region" description="Helical" evidence="12">
    <location>
        <begin position="747"/>
        <end position="767"/>
    </location>
</feature>
<dbReference type="PRINTS" id="PR00119">
    <property type="entry name" value="CATATPASE"/>
</dbReference>
<dbReference type="FunFam" id="3.40.50.1000:FF:000028">
    <property type="entry name" value="Calcium-transporting P-type ATPase, putative"/>
    <property type="match status" value="1"/>
</dbReference>
<accession>A0A517TXQ5</accession>
<dbReference type="KEGG" id="llh:I41_23470"/>